<evidence type="ECO:0000256" key="9">
    <source>
        <dbReference type="ARBA" id="ARBA00023136"/>
    </source>
</evidence>
<dbReference type="GO" id="GO:0016887">
    <property type="term" value="F:ATP hydrolysis activity"/>
    <property type="evidence" value="ECO:0007669"/>
    <property type="project" value="InterPro"/>
</dbReference>
<dbReference type="GO" id="GO:0006826">
    <property type="term" value="P:iron ion transport"/>
    <property type="evidence" value="ECO:0007669"/>
    <property type="project" value="UniProtKB-KW"/>
</dbReference>
<dbReference type="InterPro" id="IPR027417">
    <property type="entry name" value="P-loop_NTPase"/>
</dbReference>
<dbReference type="GO" id="GO:0005524">
    <property type="term" value="F:ATP binding"/>
    <property type="evidence" value="ECO:0007669"/>
    <property type="project" value="UniProtKB-KW"/>
</dbReference>
<dbReference type="Gene3D" id="3.40.50.300">
    <property type="entry name" value="P-loop containing nucleotide triphosphate hydrolases"/>
    <property type="match status" value="2"/>
</dbReference>
<dbReference type="GO" id="GO:0005886">
    <property type="term" value="C:plasma membrane"/>
    <property type="evidence" value="ECO:0007669"/>
    <property type="project" value="UniProtKB-SubCell"/>
</dbReference>
<keyword evidence="7" id="KW-0408">Iron</keyword>
<reference evidence="11 12" key="1">
    <citation type="submission" date="2014-02" db="EMBL/GenBank/DDBJ databases">
        <title>The small core and large imbalanced accessory genome model reveals a collaborative survival strategy of Sorangium cellulosum strains in nature.</title>
        <authorList>
            <person name="Han K."/>
            <person name="Peng R."/>
            <person name="Blom J."/>
            <person name="Li Y.-Z."/>
        </authorList>
    </citation>
    <scope>NUCLEOTIDE SEQUENCE [LARGE SCALE GENOMIC DNA]</scope>
    <source>
        <strain evidence="11 12">So0157-18</strain>
    </source>
</reference>
<comment type="caution">
    <text evidence="11">The sequence shown here is derived from an EMBL/GenBank/DDBJ whole genome shotgun (WGS) entry which is preliminary data.</text>
</comment>
<keyword evidence="3" id="KW-1003">Cell membrane</keyword>
<sequence>MKRAHLPGGFIRSVQLLRERVEDFSRYPFSIPAVRALEELALDPKVTFLVGENGSGKSTLIEALALLAGFNAEGGSKGFNFATRRSESELHAAMRLVRGARREKNGFFLRAESFFNVATQVDELGATQFYGGTSLHEQSHGESFLALVKHRFKPESLFLLDEPEAALSPARQLTLLAHMHELVERGRSQFIIATHSPIVLAYPGATIYRLSEDGIAEVAYEETEHFALTRDFLLHRERFFRELFRGGDDQDTS</sequence>
<evidence type="ECO:0000256" key="2">
    <source>
        <dbReference type="ARBA" id="ARBA00022448"/>
    </source>
</evidence>
<keyword evidence="4" id="KW-0410">Iron transport</keyword>
<keyword evidence="8" id="KW-0406">Ion transport</keyword>
<evidence type="ECO:0000256" key="1">
    <source>
        <dbReference type="ARBA" id="ARBA00004202"/>
    </source>
</evidence>
<evidence type="ECO:0000259" key="10">
    <source>
        <dbReference type="PROSITE" id="PS50893"/>
    </source>
</evidence>
<keyword evidence="2" id="KW-0813">Transport</keyword>
<feature type="domain" description="ABC transporter" evidence="10">
    <location>
        <begin position="19"/>
        <end position="237"/>
    </location>
</feature>
<dbReference type="PANTHER" id="PTHR42771:SF2">
    <property type="entry name" value="IRON(3+)-HYDROXAMATE IMPORT ATP-BINDING PROTEIN FHUC"/>
    <property type="match status" value="1"/>
</dbReference>
<name>A0A150Q875_SORCE</name>
<evidence type="ECO:0000256" key="8">
    <source>
        <dbReference type="ARBA" id="ARBA00023065"/>
    </source>
</evidence>
<dbReference type="AlphaFoldDB" id="A0A150Q875"/>
<accession>A0A150Q875</accession>
<evidence type="ECO:0000256" key="3">
    <source>
        <dbReference type="ARBA" id="ARBA00022475"/>
    </source>
</evidence>
<dbReference type="PANTHER" id="PTHR42771">
    <property type="entry name" value="IRON(3+)-HYDROXAMATE IMPORT ATP-BINDING PROTEIN FHUC"/>
    <property type="match status" value="1"/>
</dbReference>
<dbReference type="SMART" id="SM00382">
    <property type="entry name" value="AAA"/>
    <property type="match status" value="1"/>
</dbReference>
<evidence type="ECO:0000256" key="4">
    <source>
        <dbReference type="ARBA" id="ARBA00022496"/>
    </source>
</evidence>
<dbReference type="GO" id="GO:0006302">
    <property type="term" value="P:double-strand break repair"/>
    <property type="evidence" value="ECO:0007669"/>
    <property type="project" value="InterPro"/>
</dbReference>
<keyword evidence="6" id="KW-0067">ATP-binding</keyword>
<evidence type="ECO:0000256" key="7">
    <source>
        <dbReference type="ARBA" id="ARBA00023004"/>
    </source>
</evidence>
<dbReference type="EMBL" id="JELX01000540">
    <property type="protein sequence ID" value="KYF64195.1"/>
    <property type="molecule type" value="Genomic_DNA"/>
</dbReference>
<protein>
    <submittedName>
        <fullName evidence="11">AAA family ATPase</fullName>
    </submittedName>
</protein>
<evidence type="ECO:0000256" key="5">
    <source>
        <dbReference type="ARBA" id="ARBA00022741"/>
    </source>
</evidence>
<dbReference type="SUPFAM" id="SSF52540">
    <property type="entry name" value="P-loop containing nucleoside triphosphate hydrolases"/>
    <property type="match status" value="1"/>
</dbReference>
<evidence type="ECO:0000313" key="11">
    <source>
        <dbReference type="EMBL" id="KYF64195.1"/>
    </source>
</evidence>
<dbReference type="InterPro" id="IPR003439">
    <property type="entry name" value="ABC_transporter-like_ATP-bd"/>
</dbReference>
<dbReference type="Pfam" id="PF13304">
    <property type="entry name" value="AAA_21"/>
    <property type="match status" value="2"/>
</dbReference>
<gene>
    <name evidence="11" type="ORF">BE04_45535</name>
</gene>
<keyword evidence="9" id="KW-0472">Membrane</keyword>
<organism evidence="11 12">
    <name type="scientific">Sorangium cellulosum</name>
    <name type="common">Polyangium cellulosum</name>
    <dbReference type="NCBI Taxonomy" id="56"/>
    <lineage>
        <taxon>Bacteria</taxon>
        <taxon>Pseudomonadati</taxon>
        <taxon>Myxococcota</taxon>
        <taxon>Polyangia</taxon>
        <taxon>Polyangiales</taxon>
        <taxon>Polyangiaceae</taxon>
        <taxon>Sorangium</taxon>
    </lineage>
</organism>
<keyword evidence="5" id="KW-0547">Nucleotide-binding</keyword>
<dbReference type="InterPro" id="IPR003959">
    <property type="entry name" value="ATPase_AAA_core"/>
</dbReference>
<proteinExistence type="predicted"/>
<evidence type="ECO:0000313" key="12">
    <source>
        <dbReference type="Proteomes" id="UP000075604"/>
    </source>
</evidence>
<comment type="subcellular location">
    <subcellularLocation>
        <location evidence="1">Cell membrane</location>
        <topology evidence="1">Peripheral membrane protein</topology>
    </subcellularLocation>
</comment>
<dbReference type="PROSITE" id="PS50893">
    <property type="entry name" value="ABC_TRANSPORTER_2"/>
    <property type="match status" value="1"/>
</dbReference>
<evidence type="ECO:0000256" key="6">
    <source>
        <dbReference type="ARBA" id="ARBA00022840"/>
    </source>
</evidence>
<dbReference type="Proteomes" id="UP000075604">
    <property type="component" value="Unassembled WGS sequence"/>
</dbReference>
<dbReference type="InterPro" id="IPR051535">
    <property type="entry name" value="Siderophore_ABC-ATPase"/>
</dbReference>
<dbReference type="InterPro" id="IPR003593">
    <property type="entry name" value="AAA+_ATPase"/>
</dbReference>